<keyword evidence="2" id="KW-1185">Reference proteome</keyword>
<accession>A0ABS6XRM7</accession>
<gene>
    <name evidence="1" type="ORF">KZH69_02385</name>
</gene>
<evidence type="ECO:0000313" key="2">
    <source>
        <dbReference type="Proteomes" id="UP000812031"/>
    </source>
</evidence>
<sequence length="392" mass="46669">MKKIIILTFYFGKSPWYLDYFIQSCVDNKDVDFIFFTDIQGIKFIGNNIQIITIGFEEFSRTISNYFSFELNIRHPIKLCDIRPSFGEVFQDLIQDYDFWGYCDVDVIFGRIRYFLDDSVLETNDVIFTKPDYPSGFFAIYKNEKYINALYRSSQDYIKVFQDEKLLLFDECGGNYSQVCSGVNILDTKYVIDSMHHILERNKDSINVLYEFYSIEGTPGKIKYDNGVLTYKNEFEVLLYHLTAIKNNIFFKNNSLKKRELNSYLIGEFSFYKNNGISIFYYTIYEKFAPLFKRIVLKMDYLISDRLNYRNTKILKEGEYKYMDLSLFVYFENDNLHLNFKGEIGFKIVFLTIFKNIFFIPELKQYFIVQNFNTNHCISLILPDGNLKNYTL</sequence>
<dbReference type="Pfam" id="PF20330">
    <property type="entry name" value="DUF6625"/>
    <property type="match status" value="1"/>
</dbReference>
<name>A0ABS6XRM7_9FLAO</name>
<dbReference type="InterPro" id="IPR046733">
    <property type="entry name" value="DUF6625"/>
</dbReference>
<protein>
    <submittedName>
        <fullName evidence="1">Uncharacterized protein</fullName>
    </submittedName>
</protein>
<reference evidence="1 2" key="1">
    <citation type="submission" date="2021-07" db="EMBL/GenBank/DDBJ databases">
        <title>Flavobacterium sp. nov. isolated from sediment on the Taihu Lake.</title>
        <authorList>
            <person name="Qu J.-H."/>
        </authorList>
    </citation>
    <scope>NUCLEOTIDE SEQUENCE [LARGE SCALE GENOMIC DNA]</scope>
    <source>
        <strain evidence="1 2">NAS39</strain>
    </source>
</reference>
<dbReference type="Proteomes" id="UP000812031">
    <property type="component" value="Unassembled WGS sequence"/>
</dbReference>
<proteinExistence type="predicted"/>
<dbReference type="EMBL" id="JAHWYN010000002">
    <property type="protein sequence ID" value="MBW4359323.1"/>
    <property type="molecule type" value="Genomic_DNA"/>
</dbReference>
<organism evidence="1 2">
    <name type="scientific">Flavobacterium taihuense</name>
    <dbReference type="NCBI Taxonomy" id="2857508"/>
    <lineage>
        <taxon>Bacteria</taxon>
        <taxon>Pseudomonadati</taxon>
        <taxon>Bacteroidota</taxon>
        <taxon>Flavobacteriia</taxon>
        <taxon>Flavobacteriales</taxon>
        <taxon>Flavobacteriaceae</taxon>
        <taxon>Flavobacterium</taxon>
    </lineage>
</organism>
<dbReference type="RefSeq" id="WP_219315861.1">
    <property type="nucleotide sequence ID" value="NZ_JAHWYN010000002.1"/>
</dbReference>
<evidence type="ECO:0000313" key="1">
    <source>
        <dbReference type="EMBL" id="MBW4359323.1"/>
    </source>
</evidence>
<comment type="caution">
    <text evidence="1">The sequence shown here is derived from an EMBL/GenBank/DDBJ whole genome shotgun (WGS) entry which is preliminary data.</text>
</comment>